<proteinExistence type="predicted"/>
<sequence length="50" mass="5796">MAFSFGLMAPGQVVSQFLVPPDRQTKDYPTKDYLTWKLLLSCLEFPLCLW</sequence>
<dbReference type="AlphaFoldDB" id="X0S6A9"/>
<evidence type="ECO:0000313" key="1">
    <source>
        <dbReference type="EMBL" id="GAF70766.1"/>
    </source>
</evidence>
<protein>
    <submittedName>
        <fullName evidence="1">Uncharacterized protein</fullName>
    </submittedName>
</protein>
<reference evidence="1" key="1">
    <citation type="journal article" date="2014" name="Front. Microbiol.">
        <title>High frequency of phylogenetically diverse reductive dehalogenase-homologous genes in deep subseafloor sedimentary metagenomes.</title>
        <authorList>
            <person name="Kawai M."/>
            <person name="Futagami T."/>
            <person name="Toyoda A."/>
            <person name="Takaki Y."/>
            <person name="Nishi S."/>
            <person name="Hori S."/>
            <person name="Arai W."/>
            <person name="Tsubouchi T."/>
            <person name="Morono Y."/>
            <person name="Uchiyama I."/>
            <person name="Ito T."/>
            <person name="Fujiyama A."/>
            <person name="Inagaki F."/>
            <person name="Takami H."/>
        </authorList>
    </citation>
    <scope>NUCLEOTIDE SEQUENCE</scope>
    <source>
        <strain evidence="1">Expedition CK06-06</strain>
    </source>
</reference>
<gene>
    <name evidence="1" type="ORF">S01H1_00141</name>
</gene>
<dbReference type="EMBL" id="BARS01000043">
    <property type="protein sequence ID" value="GAF70766.1"/>
    <property type="molecule type" value="Genomic_DNA"/>
</dbReference>
<name>X0S6A9_9ZZZZ</name>
<accession>X0S6A9</accession>
<organism evidence="1">
    <name type="scientific">marine sediment metagenome</name>
    <dbReference type="NCBI Taxonomy" id="412755"/>
    <lineage>
        <taxon>unclassified sequences</taxon>
        <taxon>metagenomes</taxon>
        <taxon>ecological metagenomes</taxon>
    </lineage>
</organism>
<comment type="caution">
    <text evidence="1">The sequence shown here is derived from an EMBL/GenBank/DDBJ whole genome shotgun (WGS) entry which is preliminary data.</text>
</comment>